<feature type="compositionally biased region" description="Pro residues" evidence="1">
    <location>
        <begin position="28"/>
        <end position="40"/>
    </location>
</feature>
<accession>A0A7Z0D6E1</accession>
<sequence>MERRALLGGAIAVGLGGLGGCGRSVTPDDPPPPPSASPLPPDQLVFRIHIAPGLVPVSYQVFNVPALSIFGDGRVIRPRPERTLGDVPPELEVATVDPAAVAGFAEQAAASGLLAGIDYGSPAITDQPVTMISIAPAGPPQQISVYALADPARDAELTGLTAQQRTDRARLWALLERARALPGDAPFRDFAPDRARLVELPEPTDVGGQRLPRWPGPDPDAVLSSGTDALGGRCAELAGEVVAPLLRAARDNPTTQWRVGRVTRRLLVSPLVPEQPACG</sequence>
<gene>
    <name evidence="2" type="ORF">GGQ54_000288</name>
</gene>
<evidence type="ECO:0000313" key="3">
    <source>
        <dbReference type="Proteomes" id="UP000527616"/>
    </source>
</evidence>
<dbReference type="Proteomes" id="UP000527616">
    <property type="component" value="Unassembled WGS sequence"/>
</dbReference>
<comment type="caution">
    <text evidence="2">The sequence shown here is derived from an EMBL/GenBank/DDBJ whole genome shotgun (WGS) entry which is preliminary data.</text>
</comment>
<reference evidence="2 3" key="1">
    <citation type="submission" date="2020-07" db="EMBL/GenBank/DDBJ databases">
        <title>Sequencing the genomes of 1000 actinobacteria strains.</title>
        <authorList>
            <person name="Klenk H.-P."/>
        </authorList>
    </citation>
    <scope>NUCLEOTIDE SEQUENCE [LARGE SCALE GENOMIC DNA]</scope>
    <source>
        <strain evidence="2 3">DSM 103164</strain>
    </source>
</reference>
<proteinExistence type="predicted"/>
<protein>
    <submittedName>
        <fullName evidence="2">Uncharacterized protein</fullName>
    </submittedName>
</protein>
<dbReference type="AlphaFoldDB" id="A0A7Z0D6E1"/>
<evidence type="ECO:0000313" key="2">
    <source>
        <dbReference type="EMBL" id="NYI69728.1"/>
    </source>
</evidence>
<feature type="region of interest" description="Disordered" evidence="1">
    <location>
        <begin position="21"/>
        <end position="40"/>
    </location>
</feature>
<evidence type="ECO:0000256" key="1">
    <source>
        <dbReference type="SAM" id="MobiDB-lite"/>
    </source>
</evidence>
<name>A0A7Z0D6E1_9ACTN</name>
<dbReference type="RefSeq" id="WP_179443761.1">
    <property type="nucleotide sequence ID" value="NZ_JACBZS010000001.1"/>
</dbReference>
<dbReference type="EMBL" id="JACBZS010000001">
    <property type="protein sequence ID" value="NYI69728.1"/>
    <property type="molecule type" value="Genomic_DNA"/>
</dbReference>
<dbReference type="PROSITE" id="PS51257">
    <property type="entry name" value="PROKAR_LIPOPROTEIN"/>
    <property type="match status" value="1"/>
</dbReference>
<organism evidence="2 3">
    <name type="scientific">Naumannella cuiyingiana</name>
    <dbReference type="NCBI Taxonomy" id="1347891"/>
    <lineage>
        <taxon>Bacteria</taxon>
        <taxon>Bacillati</taxon>
        <taxon>Actinomycetota</taxon>
        <taxon>Actinomycetes</taxon>
        <taxon>Propionibacteriales</taxon>
        <taxon>Propionibacteriaceae</taxon>
        <taxon>Naumannella</taxon>
    </lineage>
</organism>
<keyword evidence="3" id="KW-1185">Reference proteome</keyword>